<reference evidence="2" key="1">
    <citation type="submission" date="2023-03" db="UniProtKB">
        <authorList>
            <consortium name="WormBaseParasite"/>
        </authorList>
    </citation>
    <scope>IDENTIFICATION</scope>
</reference>
<name>A0A9J2Q616_ASCLU</name>
<proteinExistence type="predicted"/>
<dbReference type="Proteomes" id="UP000036681">
    <property type="component" value="Unplaced"/>
</dbReference>
<evidence type="ECO:0000313" key="1">
    <source>
        <dbReference type="Proteomes" id="UP000036681"/>
    </source>
</evidence>
<accession>A0A9J2Q616</accession>
<dbReference type="AlphaFoldDB" id="A0A9J2Q616"/>
<dbReference type="WBParaSite" id="ALUE_0001763301-mRNA-1">
    <property type="protein sequence ID" value="ALUE_0001763301-mRNA-1"/>
    <property type="gene ID" value="ALUE_0001763301"/>
</dbReference>
<evidence type="ECO:0000313" key="2">
    <source>
        <dbReference type="WBParaSite" id="ALUE_0001763301-mRNA-1"/>
    </source>
</evidence>
<sequence>MKTHQLKLRFFSLQRGVLDKRFALNGEGRNGNTVQVRVFAHNQIVTNSDISISENREGQLSFVLVPHACFAEDTRNGDMKTHQLKLRFFSLQRGVLDKRFALNGEGRNGNTVQAPIESSQAEAQNQSEVMRLATAILLTQILIVSSFNVGRAVNIEMNQPESVFIRSGRVKRDWWKNLGSKIGSYFYGQYGGGTGNNYGGTNIERVKIINLNFSIGRKRSLNVNFFKQKM</sequence>
<keyword evidence="1" id="KW-1185">Reference proteome</keyword>
<organism evidence="1 2">
    <name type="scientific">Ascaris lumbricoides</name>
    <name type="common">Giant roundworm</name>
    <dbReference type="NCBI Taxonomy" id="6252"/>
    <lineage>
        <taxon>Eukaryota</taxon>
        <taxon>Metazoa</taxon>
        <taxon>Ecdysozoa</taxon>
        <taxon>Nematoda</taxon>
        <taxon>Chromadorea</taxon>
        <taxon>Rhabditida</taxon>
        <taxon>Spirurina</taxon>
        <taxon>Ascaridomorpha</taxon>
        <taxon>Ascaridoidea</taxon>
        <taxon>Ascarididae</taxon>
        <taxon>Ascaris</taxon>
    </lineage>
</organism>
<protein>
    <submittedName>
        <fullName evidence="2">Uncharacterized protein</fullName>
    </submittedName>
</protein>